<keyword evidence="1" id="KW-1133">Transmembrane helix</keyword>
<proteinExistence type="predicted"/>
<keyword evidence="1" id="KW-0812">Transmembrane</keyword>
<keyword evidence="1" id="KW-0472">Membrane</keyword>
<evidence type="ECO:0000256" key="1">
    <source>
        <dbReference type="SAM" id="Phobius"/>
    </source>
</evidence>
<evidence type="ECO:0008006" key="4">
    <source>
        <dbReference type="Google" id="ProtNLM"/>
    </source>
</evidence>
<feature type="transmembrane region" description="Helical" evidence="1">
    <location>
        <begin position="122"/>
        <end position="148"/>
    </location>
</feature>
<evidence type="ECO:0000313" key="3">
    <source>
        <dbReference type="Proteomes" id="UP001057877"/>
    </source>
</evidence>
<organism evidence="2 3">
    <name type="scientific">Paenibacillus spongiae</name>
    <dbReference type="NCBI Taxonomy" id="2909671"/>
    <lineage>
        <taxon>Bacteria</taxon>
        <taxon>Bacillati</taxon>
        <taxon>Bacillota</taxon>
        <taxon>Bacilli</taxon>
        <taxon>Bacillales</taxon>
        <taxon>Paenibacillaceae</taxon>
        <taxon>Paenibacillus</taxon>
    </lineage>
</organism>
<feature type="transmembrane region" description="Helical" evidence="1">
    <location>
        <begin position="196"/>
        <end position="221"/>
    </location>
</feature>
<keyword evidence="3" id="KW-1185">Reference proteome</keyword>
<sequence length="261" mass="28611">MLAAFRTLNRHPGLAIYPIALDFFGFVLGVLLIGFGGDSGLSFQIVLGMGLPSVHHALDAPLFANGMNLLGSTVKPAYALPIVAAMLLLSAFAQGGYIAALRQIAEGKRVAFTQYLRYGRDYWLRFALFNAIVYLGKMSCVMIGAILFANIGPAAAFILFVILRVLYAYAEFTLIVDNARLVEAFRNSFRYMKQCFVPTVLTMSVMFAAAGLIGMLVQWAWTPAVVALGIVVYGYVMSGIQLSLMLLLQQARQDHVSYMHM</sequence>
<name>A0ABY5S8D4_9BACL</name>
<reference evidence="2" key="1">
    <citation type="submission" date="2022-01" db="EMBL/GenBank/DDBJ databases">
        <title>Paenibacillus spongiae sp. nov., isolated from marine sponge.</title>
        <authorList>
            <person name="Li Z."/>
            <person name="Zhang M."/>
        </authorList>
    </citation>
    <scope>NUCLEOTIDE SEQUENCE</scope>
    <source>
        <strain evidence="2">PHS-Z3</strain>
    </source>
</reference>
<feature type="transmembrane region" description="Helical" evidence="1">
    <location>
        <begin position="15"/>
        <end position="34"/>
    </location>
</feature>
<feature type="transmembrane region" description="Helical" evidence="1">
    <location>
        <begin position="154"/>
        <end position="176"/>
    </location>
</feature>
<gene>
    <name evidence="2" type="ORF">L1F29_33310</name>
</gene>
<accession>A0ABY5S8D4</accession>
<dbReference type="EMBL" id="CP091430">
    <property type="protein sequence ID" value="UVI30191.1"/>
    <property type="molecule type" value="Genomic_DNA"/>
</dbReference>
<feature type="transmembrane region" description="Helical" evidence="1">
    <location>
        <begin position="78"/>
        <end position="101"/>
    </location>
</feature>
<evidence type="ECO:0000313" key="2">
    <source>
        <dbReference type="EMBL" id="UVI30191.1"/>
    </source>
</evidence>
<feature type="transmembrane region" description="Helical" evidence="1">
    <location>
        <begin position="227"/>
        <end position="248"/>
    </location>
</feature>
<protein>
    <recommendedName>
        <fullName evidence="4">DUF975 family protein</fullName>
    </recommendedName>
</protein>
<dbReference type="RefSeq" id="WP_258386261.1">
    <property type="nucleotide sequence ID" value="NZ_CP091430.1"/>
</dbReference>
<dbReference type="Proteomes" id="UP001057877">
    <property type="component" value="Chromosome"/>
</dbReference>